<dbReference type="SUPFAM" id="SSF52540">
    <property type="entry name" value="P-loop containing nucleoside triphosphate hydrolases"/>
    <property type="match status" value="1"/>
</dbReference>
<dbReference type="InterPro" id="IPR001611">
    <property type="entry name" value="Leu-rich_rpt"/>
</dbReference>
<dbReference type="InterPro" id="IPR058922">
    <property type="entry name" value="WHD_DRP"/>
</dbReference>
<evidence type="ECO:0000256" key="5">
    <source>
        <dbReference type="ARBA" id="ARBA00022821"/>
    </source>
</evidence>
<name>A0ABD3LA01_EUCGL</name>
<dbReference type="EMBL" id="JBJKBG010000002">
    <property type="protein sequence ID" value="KAL3748257.1"/>
    <property type="molecule type" value="Genomic_DNA"/>
</dbReference>
<feature type="domain" description="NB-ARC" evidence="7">
    <location>
        <begin position="156"/>
        <end position="321"/>
    </location>
</feature>
<gene>
    <name evidence="10" type="ORF">ACJRO7_009489</name>
</gene>
<protein>
    <recommendedName>
        <fullName evidence="12">NB-ARC domain-containing protein</fullName>
    </recommendedName>
</protein>
<evidence type="ECO:0000256" key="1">
    <source>
        <dbReference type="ARBA" id="ARBA00008894"/>
    </source>
</evidence>
<dbReference type="InterPro" id="IPR036388">
    <property type="entry name" value="WH-like_DNA-bd_sf"/>
</dbReference>
<evidence type="ECO:0000313" key="10">
    <source>
        <dbReference type="EMBL" id="KAL3748257.1"/>
    </source>
</evidence>
<dbReference type="GO" id="GO:0006952">
    <property type="term" value="P:defense response"/>
    <property type="evidence" value="ECO:0007669"/>
    <property type="project" value="UniProtKB-KW"/>
</dbReference>
<keyword evidence="3" id="KW-0677">Repeat</keyword>
<keyword evidence="4" id="KW-0547">Nucleotide-binding</keyword>
<comment type="similarity">
    <text evidence="1">Belongs to the disease resistance NB-LRR family.</text>
</comment>
<evidence type="ECO:0000259" key="7">
    <source>
        <dbReference type="Pfam" id="PF00931"/>
    </source>
</evidence>
<dbReference type="Pfam" id="PF00931">
    <property type="entry name" value="NB-ARC"/>
    <property type="match status" value="1"/>
</dbReference>
<evidence type="ECO:0000256" key="2">
    <source>
        <dbReference type="ARBA" id="ARBA00022614"/>
    </source>
</evidence>
<dbReference type="PANTHER" id="PTHR33463:SF220">
    <property type="entry name" value="NB-ARC DOMAIN-CONTAINING PROTEIN"/>
    <property type="match status" value="1"/>
</dbReference>
<keyword evidence="6" id="KW-0067">ATP-binding</keyword>
<reference evidence="10 11" key="1">
    <citation type="submission" date="2024-11" db="EMBL/GenBank/DDBJ databases">
        <title>Chromosome-level genome assembly of Eucalyptus globulus Labill. provides insights into its genome evolution.</title>
        <authorList>
            <person name="Li X."/>
        </authorList>
    </citation>
    <scope>NUCLEOTIDE SEQUENCE [LARGE SCALE GENOMIC DNA]</scope>
    <source>
        <strain evidence="10">CL2024</strain>
        <tissue evidence="10">Fresh tender leaves</tissue>
    </source>
</reference>
<dbReference type="GO" id="GO:0005524">
    <property type="term" value="F:ATP binding"/>
    <property type="evidence" value="ECO:0007669"/>
    <property type="project" value="UniProtKB-KW"/>
</dbReference>
<feature type="domain" description="Disease resistance R13L4/SHOC-2-like LRR" evidence="9">
    <location>
        <begin position="564"/>
        <end position="819"/>
    </location>
</feature>
<dbReference type="Proteomes" id="UP001634007">
    <property type="component" value="Unassembled WGS sequence"/>
</dbReference>
<comment type="caution">
    <text evidence="10">The sequence shown here is derived from an EMBL/GenBank/DDBJ whole genome shotgun (WGS) entry which is preliminary data.</text>
</comment>
<dbReference type="InterPro" id="IPR027417">
    <property type="entry name" value="P-loop_NTPase"/>
</dbReference>
<proteinExistence type="inferred from homology"/>
<dbReference type="Gene3D" id="1.10.10.10">
    <property type="entry name" value="Winged helix-like DNA-binding domain superfamily/Winged helix DNA-binding domain"/>
    <property type="match status" value="1"/>
</dbReference>
<evidence type="ECO:0008006" key="12">
    <source>
        <dbReference type="Google" id="ProtNLM"/>
    </source>
</evidence>
<dbReference type="PRINTS" id="PR00364">
    <property type="entry name" value="DISEASERSIST"/>
</dbReference>
<dbReference type="FunFam" id="3.40.50.300:FF:001091">
    <property type="entry name" value="Probable disease resistance protein At1g61300"/>
    <property type="match status" value="1"/>
</dbReference>
<dbReference type="Gene3D" id="1.10.8.430">
    <property type="entry name" value="Helical domain of apoptotic protease-activating factors"/>
    <property type="match status" value="1"/>
</dbReference>
<organism evidence="10 11">
    <name type="scientific">Eucalyptus globulus</name>
    <name type="common">Tasmanian blue gum</name>
    <dbReference type="NCBI Taxonomy" id="34317"/>
    <lineage>
        <taxon>Eukaryota</taxon>
        <taxon>Viridiplantae</taxon>
        <taxon>Streptophyta</taxon>
        <taxon>Embryophyta</taxon>
        <taxon>Tracheophyta</taxon>
        <taxon>Spermatophyta</taxon>
        <taxon>Magnoliopsida</taxon>
        <taxon>eudicotyledons</taxon>
        <taxon>Gunneridae</taxon>
        <taxon>Pentapetalae</taxon>
        <taxon>rosids</taxon>
        <taxon>malvids</taxon>
        <taxon>Myrtales</taxon>
        <taxon>Myrtaceae</taxon>
        <taxon>Myrtoideae</taxon>
        <taxon>Eucalypteae</taxon>
        <taxon>Eucalyptus</taxon>
    </lineage>
</organism>
<dbReference type="Pfam" id="PF23598">
    <property type="entry name" value="LRR_14"/>
    <property type="match status" value="1"/>
</dbReference>
<dbReference type="InterPro" id="IPR002182">
    <property type="entry name" value="NB-ARC"/>
</dbReference>
<evidence type="ECO:0000256" key="4">
    <source>
        <dbReference type="ARBA" id="ARBA00022741"/>
    </source>
</evidence>
<dbReference type="InterPro" id="IPR055414">
    <property type="entry name" value="LRR_R13L4/SHOC2-like"/>
</dbReference>
<keyword evidence="5" id="KW-0611">Plant defense</keyword>
<dbReference type="FunFam" id="1.10.8.430:FF:000003">
    <property type="entry name" value="Probable disease resistance protein At5g66910"/>
    <property type="match status" value="1"/>
</dbReference>
<feature type="domain" description="Disease resistance protein winged helix" evidence="8">
    <location>
        <begin position="412"/>
        <end position="482"/>
    </location>
</feature>
<dbReference type="InterPro" id="IPR050905">
    <property type="entry name" value="Plant_NBS-LRR"/>
</dbReference>
<dbReference type="SUPFAM" id="SSF52058">
    <property type="entry name" value="L domain-like"/>
    <property type="match status" value="1"/>
</dbReference>
<keyword evidence="2" id="KW-0433">Leucine-rich repeat</keyword>
<dbReference type="PANTHER" id="PTHR33463">
    <property type="entry name" value="NB-ARC DOMAIN-CONTAINING PROTEIN-RELATED"/>
    <property type="match status" value="1"/>
</dbReference>
<evidence type="ECO:0000259" key="8">
    <source>
        <dbReference type="Pfam" id="PF23559"/>
    </source>
</evidence>
<dbReference type="Pfam" id="PF23559">
    <property type="entry name" value="WHD_DRP"/>
    <property type="match status" value="1"/>
</dbReference>
<accession>A0ABD3LA01</accession>
<dbReference type="PROSITE" id="PS51450">
    <property type="entry name" value="LRR"/>
    <property type="match status" value="1"/>
</dbReference>
<dbReference type="InterPro" id="IPR032675">
    <property type="entry name" value="LRR_dom_sf"/>
</dbReference>
<evidence type="ECO:0000259" key="9">
    <source>
        <dbReference type="Pfam" id="PF23598"/>
    </source>
</evidence>
<dbReference type="AlphaFoldDB" id="A0ABD3LA01"/>
<dbReference type="Gene3D" id="3.40.50.300">
    <property type="entry name" value="P-loop containing nucleotide triphosphate hydrolases"/>
    <property type="match status" value="1"/>
</dbReference>
<dbReference type="Gene3D" id="3.80.10.10">
    <property type="entry name" value="Ribonuclease Inhibitor"/>
    <property type="match status" value="2"/>
</dbReference>
<keyword evidence="11" id="KW-1185">Reference proteome</keyword>
<evidence type="ECO:0000256" key="6">
    <source>
        <dbReference type="ARBA" id="ARBA00022840"/>
    </source>
</evidence>
<dbReference type="InterPro" id="IPR042197">
    <property type="entry name" value="Apaf_helical"/>
</dbReference>
<evidence type="ECO:0000256" key="3">
    <source>
        <dbReference type="ARBA" id="ARBA00022737"/>
    </source>
</evidence>
<sequence>MDFASPLSDLVKYLWGSASTHLGYIYNGKHNVNKLQMETEDLNAKNEDVKARVEHEEGGGGVRRTGEVVNWLRKVQNFLGEVGQVLREARERDRIKCLGHCLPQNCWSGYRLGKTVDRMLNEARELKREEFNTTLPLPPPPVLTMPMDETVGLDISFNKVWKWLVDEKEIGVIALYGTGGVGKTTLMKRINKDLMGANHGFEVVIWVVVSRQVKEDNIRDVIRKRLDIKDEIWERWSQYERVHHLLKFLTQKKFVLLIDDVWAKLDLSKIGVPRSCLGKKSKVVFTTRSEEVCYQMKSDRAYQVQCLTPEQALGLFENNIGKSIVHSHPEIPELAESIVLECKGLPLALITVGQAMAGKDNPSEWRHALTTLRNRPHKLRGMVEEVYHILEFSYDSLNDTTRQACFLYCCRFPEDYPIIQDNLIELWIGEGLLGDTSDVYHKRDEGASILGDLKRACLLESGPYNVYERATVKMHDVICDMATWIARDHGQRENKLLVIENEEDMSAEMISKWREAEKVSIWGNLIANINRAPPMCSQLETLVVRETKVRLVPKGFFESMTACLKVLDLSNNENIVSFPKEICNLISLQYLNLSNTYISELPKEIKNLTRLRWLLLDNPLASKRTLIPIGAIASLPLNVFSTLGHRLTKEEKVVEELGDMQDLTDLSIKVQKSFSALKIFESLQRCIRRVKIKKCKDLTSIPISHSSKGSCNFLHLEVLHLVNCPMLVNIDCPMFVKMEITQGIRRAPNCFCFPSLVNVLVCNCGFLDLSWLVHVPKLRNLEVKDSPSMEKIIGDGFVREELATSGLFSCLERLTIEDLPNLKSICDHTLFFPQGVEFRIKRCRGLRKLPLDSNSARESFSVIGDKDWWAKFEWDPTARVTLRIVGPSPKEEMTCGEALGTIKDEKYGCIPTGPVFDTRYVPLRDEIEIGFLPSPAE</sequence>
<evidence type="ECO:0000313" key="11">
    <source>
        <dbReference type="Proteomes" id="UP001634007"/>
    </source>
</evidence>
<dbReference type="FunFam" id="1.10.10.10:FF:000322">
    <property type="entry name" value="Probable disease resistance protein At1g63360"/>
    <property type="match status" value="1"/>
</dbReference>